<accession>A0A4Y2BTV4</accession>
<organism evidence="1 2">
    <name type="scientific">Araneus ventricosus</name>
    <name type="common">Orbweaver spider</name>
    <name type="synonym">Epeira ventricosa</name>
    <dbReference type="NCBI Taxonomy" id="182803"/>
    <lineage>
        <taxon>Eukaryota</taxon>
        <taxon>Metazoa</taxon>
        <taxon>Ecdysozoa</taxon>
        <taxon>Arthropoda</taxon>
        <taxon>Chelicerata</taxon>
        <taxon>Arachnida</taxon>
        <taxon>Araneae</taxon>
        <taxon>Araneomorphae</taxon>
        <taxon>Entelegynae</taxon>
        <taxon>Araneoidea</taxon>
        <taxon>Araneidae</taxon>
        <taxon>Araneus</taxon>
    </lineage>
</organism>
<sequence>MTRTIPELETPFGTYAPYQWEDVQRTMYDLTETGALARKDLFWNQVLNLEPSGQQPDSQLELLFWLKCEYSTSFVIKINFKERKVILSR</sequence>
<dbReference type="EMBL" id="BGPR01000103">
    <property type="protein sequence ID" value="GBL94544.1"/>
    <property type="molecule type" value="Genomic_DNA"/>
</dbReference>
<evidence type="ECO:0000313" key="1">
    <source>
        <dbReference type="EMBL" id="GBL94544.1"/>
    </source>
</evidence>
<protein>
    <submittedName>
        <fullName evidence="1">Uncharacterized protein</fullName>
    </submittedName>
</protein>
<gene>
    <name evidence="1" type="ORF">AVEN_235630_1</name>
</gene>
<dbReference type="AlphaFoldDB" id="A0A4Y2BTV4"/>
<name>A0A4Y2BTV4_ARAVE</name>
<keyword evidence="2" id="KW-1185">Reference proteome</keyword>
<reference evidence="1 2" key="1">
    <citation type="journal article" date="2019" name="Sci. Rep.">
        <title>Orb-weaving spider Araneus ventricosus genome elucidates the spidroin gene catalogue.</title>
        <authorList>
            <person name="Kono N."/>
            <person name="Nakamura H."/>
            <person name="Ohtoshi R."/>
            <person name="Moran D.A.P."/>
            <person name="Shinohara A."/>
            <person name="Yoshida Y."/>
            <person name="Fujiwara M."/>
            <person name="Mori M."/>
            <person name="Tomita M."/>
            <person name="Arakawa K."/>
        </authorList>
    </citation>
    <scope>NUCLEOTIDE SEQUENCE [LARGE SCALE GENOMIC DNA]</scope>
</reference>
<proteinExistence type="predicted"/>
<evidence type="ECO:0000313" key="2">
    <source>
        <dbReference type="Proteomes" id="UP000499080"/>
    </source>
</evidence>
<dbReference type="Proteomes" id="UP000499080">
    <property type="component" value="Unassembled WGS sequence"/>
</dbReference>
<comment type="caution">
    <text evidence="1">The sequence shown here is derived from an EMBL/GenBank/DDBJ whole genome shotgun (WGS) entry which is preliminary data.</text>
</comment>